<dbReference type="OrthoDB" id="9763537at2"/>
<dbReference type="GO" id="GO:0016811">
    <property type="term" value="F:hydrolase activity, acting on carbon-nitrogen (but not peptide) bonds, in linear amides"/>
    <property type="evidence" value="ECO:0007669"/>
    <property type="project" value="InterPro"/>
</dbReference>
<accession>A0A1H5Q051</accession>
<dbReference type="Proteomes" id="UP000181980">
    <property type="component" value="Unassembled WGS sequence"/>
</dbReference>
<dbReference type="STRING" id="561176.SAMN04488561_6889"/>
<dbReference type="InterPro" id="IPR050378">
    <property type="entry name" value="Metallo-dep_Hydrolases_sf"/>
</dbReference>
<protein>
    <submittedName>
        <fullName evidence="2">N-acyl-D-amino-acid deacylase</fullName>
    </submittedName>
</protein>
<dbReference type="CDD" id="cd01297">
    <property type="entry name" value="D-aminoacylase"/>
    <property type="match status" value="1"/>
</dbReference>
<reference evidence="3" key="1">
    <citation type="submission" date="2016-10" db="EMBL/GenBank/DDBJ databases">
        <authorList>
            <person name="Varghese N."/>
            <person name="Submissions S."/>
        </authorList>
    </citation>
    <scope>NUCLEOTIDE SEQUENCE [LARGE SCALE GENOMIC DNA]</scope>
    <source>
        <strain evidence="3">DSM 45237</strain>
    </source>
</reference>
<evidence type="ECO:0000259" key="1">
    <source>
        <dbReference type="Pfam" id="PF07969"/>
    </source>
</evidence>
<dbReference type="InterPro" id="IPR011059">
    <property type="entry name" value="Metal-dep_hydrolase_composite"/>
</dbReference>
<evidence type="ECO:0000313" key="2">
    <source>
        <dbReference type="EMBL" id="SEF18818.1"/>
    </source>
</evidence>
<organism evidence="2 3">
    <name type="scientific">Jiangella alba</name>
    <dbReference type="NCBI Taxonomy" id="561176"/>
    <lineage>
        <taxon>Bacteria</taxon>
        <taxon>Bacillati</taxon>
        <taxon>Actinomycetota</taxon>
        <taxon>Actinomycetes</taxon>
        <taxon>Jiangellales</taxon>
        <taxon>Jiangellaceae</taxon>
        <taxon>Jiangella</taxon>
    </lineage>
</organism>
<dbReference type="GO" id="GO:0005829">
    <property type="term" value="C:cytosol"/>
    <property type="evidence" value="ECO:0007669"/>
    <property type="project" value="TreeGrafter"/>
</dbReference>
<dbReference type="Pfam" id="PF07969">
    <property type="entry name" value="Amidohydro_3"/>
    <property type="match status" value="1"/>
</dbReference>
<dbReference type="GO" id="GO:0016812">
    <property type="term" value="F:hydrolase activity, acting on carbon-nitrogen (but not peptide) bonds, in cyclic amides"/>
    <property type="evidence" value="ECO:0007669"/>
    <property type="project" value="TreeGrafter"/>
</dbReference>
<dbReference type="Gene3D" id="3.30.1490.130">
    <property type="entry name" value="D-aminoacylase. Domain 3"/>
    <property type="match status" value="1"/>
</dbReference>
<dbReference type="InterPro" id="IPR032466">
    <property type="entry name" value="Metal_Hydrolase"/>
</dbReference>
<keyword evidence="3" id="KW-1185">Reference proteome</keyword>
<dbReference type="SUPFAM" id="SSF51338">
    <property type="entry name" value="Composite domain of metallo-dependent hydrolases"/>
    <property type="match status" value="1"/>
</dbReference>
<dbReference type="PANTHER" id="PTHR11647">
    <property type="entry name" value="HYDRANTOINASE/DIHYDROPYRIMIDINASE FAMILY MEMBER"/>
    <property type="match status" value="1"/>
</dbReference>
<dbReference type="SUPFAM" id="SSF51556">
    <property type="entry name" value="Metallo-dependent hydrolases"/>
    <property type="match status" value="1"/>
</dbReference>
<dbReference type="InterPro" id="IPR023100">
    <property type="entry name" value="D-aminoacylase_insert_dom_sf"/>
</dbReference>
<feature type="domain" description="Amidohydrolase 3" evidence="1">
    <location>
        <begin position="48"/>
        <end position="506"/>
    </location>
</feature>
<dbReference type="PANTHER" id="PTHR11647:SF1">
    <property type="entry name" value="COLLAPSIN RESPONSE MEDIATOR PROTEIN"/>
    <property type="match status" value="1"/>
</dbReference>
<sequence>MGSHLLVGGTVVDGSGGEPFRADVLIEAGRIAAVGAGLPVRDGTERLDVSGRAVAPGFIDMHAHSDIQIRASDHGSRLLQGITTEVLGQDGLSVAPIDDTTREHLRMQLSGWNGSPEIAWNWSSVAEYLAWLRQGIPVNAAFLVPHANLRLLAMGNRPGPPEPDELELMRSLLAAALDDGAIGLSAGLTYSPGSFADTAELIALCEVVAAAGGYFCPHHRNYGSHALAGYAECVEIAAASGVRLHLAHAHLSFPENRGRIDELVALFDDAADAGVELTFDSYPYLAGMTSLHALLPGRVLTGSMAQQLAALQDPRVRADLAVALDEEGTDGSQGLPVDWTTVRIASADGLAPEIIGRSVAEIAAEAGVAPSAQYLDIVVATRFSATCTLHFGIEEHVRRLMADPRHTVGTDGILVGAGSHPRGWGTFPRVLGEYVRGGVLPLAEAIRHMTGASASILRLPDRGVVAAGACADVVVFDPATISDTATYAQPRQAPIGVDHVFVNGVPAVRDGRLTGAMSGRVLTSRAAARSGARS</sequence>
<dbReference type="AlphaFoldDB" id="A0A1H5Q051"/>
<evidence type="ECO:0000313" key="3">
    <source>
        <dbReference type="Proteomes" id="UP000181980"/>
    </source>
</evidence>
<proteinExistence type="predicted"/>
<dbReference type="EMBL" id="FNUC01000004">
    <property type="protein sequence ID" value="SEF18818.1"/>
    <property type="molecule type" value="Genomic_DNA"/>
</dbReference>
<dbReference type="InterPro" id="IPR013108">
    <property type="entry name" value="Amidohydro_3"/>
</dbReference>
<dbReference type="Gene3D" id="3.20.20.140">
    <property type="entry name" value="Metal-dependent hydrolases"/>
    <property type="match status" value="1"/>
</dbReference>
<name>A0A1H5Q051_9ACTN</name>
<dbReference type="Gene3D" id="2.30.40.10">
    <property type="entry name" value="Urease, subunit C, domain 1"/>
    <property type="match status" value="1"/>
</dbReference>
<gene>
    <name evidence="2" type="ORF">SAMN04488561_6889</name>
</gene>